<evidence type="ECO:0000313" key="2">
    <source>
        <dbReference type="Proteomes" id="UP000464378"/>
    </source>
</evidence>
<dbReference type="KEGG" id="tim:GMBLW1_31270"/>
<gene>
    <name evidence="1" type="ORF">GMBLW1_31270</name>
</gene>
<dbReference type="EMBL" id="LR593887">
    <property type="protein sequence ID" value="VTR97084.1"/>
    <property type="molecule type" value="Genomic_DNA"/>
</dbReference>
<dbReference type="PROSITE" id="PS51257">
    <property type="entry name" value="PROKAR_LIPOPROTEIN"/>
    <property type="match status" value="1"/>
</dbReference>
<dbReference type="InParanoid" id="A0A6C2YI63"/>
<accession>A0A6C2YI63</accession>
<evidence type="ECO:0000313" key="1">
    <source>
        <dbReference type="EMBL" id="VIP00833.1"/>
    </source>
</evidence>
<proteinExistence type="predicted"/>
<reference evidence="1" key="1">
    <citation type="submission" date="2019-04" db="EMBL/GenBank/DDBJ databases">
        <authorList>
            <consortium name="Science for Life Laboratories"/>
        </authorList>
    </citation>
    <scope>NUCLEOTIDE SEQUENCE</scope>
    <source>
        <strain evidence="1">MBLW1</strain>
    </source>
</reference>
<dbReference type="Proteomes" id="UP000464378">
    <property type="component" value="Chromosome"/>
</dbReference>
<protein>
    <submittedName>
        <fullName evidence="1">Uncharacterized protein</fullName>
    </submittedName>
</protein>
<keyword evidence="2" id="KW-1185">Reference proteome</keyword>
<dbReference type="AlphaFoldDB" id="A0A6C2YI63"/>
<organism evidence="1">
    <name type="scientific">Tuwongella immobilis</name>
    <dbReference type="NCBI Taxonomy" id="692036"/>
    <lineage>
        <taxon>Bacteria</taxon>
        <taxon>Pseudomonadati</taxon>
        <taxon>Planctomycetota</taxon>
        <taxon>Planctomycetia</taxon>
        <taxon>Gemmatales</taxon>
        <taxon>Gemmataceae</taxon>
        <taxon>Tuwongella</taxon>
    </lineage>
</organism>
<dbReference type="EMBL" id="LR586016">
    <property type="protein sequence ID" value="VIP00833.1"/>
    <property type="molecule type" value="Genomic_DNA"/>
</dbReference>
<sequence>MVRPTFDVYVGLSSPAGLACLRNIDPGYFLEFAVNCLSPTASSVWGFRQSQTLSTLTKCNQFRMLRGRQHAPTHAFGRDSRNKCISLIR</sequence>
<name>A0A6C2YI63_9BACT</name>